<accession>A0ABN3H668</accession>
<dbReference type="RefSeq" id="WP_346178794.1">
    <property type="nucleotide sequence ID" value="NZ_BAAASD010000053.1"/>
</dbReference>
<reference evidence="2 3" key="1">
    <citation type="journal article" date="2019" name="Int. J. Syst. Evol. Microbiol.">
        <title>The Global Catalogue of Microorganisms (GCM) 10K type strain sequencing project: providing services to taxonomists for standard genome sequencing and annotation.</title>
        <authorList>
            <consortium name="The Broad Institute Genomics Platform"/>
            <consortium name="The Broad Institute Genome Sequencing Center for Infectious Disease"/>
            <person name="Wu L."/>
            <person name="Ma J."/>
        </authorList>
    </citation>
    <scope>NUCLEOTIDE SEQUENCE [LARGE SCALE GENOMIC DNA]</scope>
    <source>
        <strain evidence="2 3">JCM 4316</strain>
    </source>
</reference>
<protein>
    <submittedName>
        <fullName evidence="2">Uncharacterized protein</fullName>
    </submittedName>
</protein>
<evidence type="ECO:0000313" key="2">
    <source>
        <dbReference type="EMBL" id="GAA2370422.1"/>
    </source>
</evidence>
<feature type="region of interest" description="Disordered" evidence="1">
    <location>
        <begin position="1"/>
        <end position="41"/>
    </location>
</feature>
<proteinExistence type="predicted"/>
<name>A0ABN3H668_9ACTN</name>
<comment type="caution">
    <text evidence="2">The sequence shown here is derived from an EMBL/GenBank/DDBJ whole genome shotgun (WGS) entry which is preliminary data.</text>
</comment>
<feature type="compositionally biased region" description="Basic residues" evidence="1">
    <location>
        <begin position="21"/>
        <end position="41"/>
    </location>
</feature>
<evidence type="ECO:0000313" key="3">
    <source>
        <dbReference type="Proteomes" id="UP001500253"/>
    </source>
</evidence>
<sequence length="41" mass="4770">MSIRKVVPVKPARKPEERKNQHPKPAPKKHKKHARRRPIGG</sequence>
<keyword evidence="3" id="KW-1185">Reference proteome</keyword>
<evidence type="ECO:0000256" key="1">
    <source>
        <dbReference type="SAM" id="MobiDB-lite"/>
    </source>
</evidence>
<dbReference type="EMBL" id="BAAASD010000053">
    <property type="protein sequence ID" value="GAA2370422.1"/>
    <property type="molecule type" value="Genomic_DNA"/>
</dbReference>
<gene>
    <name evidence="2" type="ORF">GCM10010246_75560</name>
</gene>
<dbReference type="Proteomes" id="UP001500253">
    <property type="component" value="Unassembled WGS sequence"/>
</dbReference>
<organism evidence="2 3">
    <name type="scientific">Streptomyces cuspidosporus</name>
    <dbReference type="NCBI Taxonomy" id="66882"/>
    <lineage>
        <taxon>Bacteria</taxon>
        <taxon>Bacillati</taxon>
        <taxon>Actinomycetota</taxon>
        <taxon>Actinomycetes</taxon>
        <taxon>Kitasatosporales</taxon>
        <taxon>Streptomycetaceae</taxon>
        <taxon>Streptomyces</taxon>
    </lineage>
</organism>